<dbReference type="Pfam" id="PF04545">
    <property type="entry name" value="Sigma70_r4"/>
    <property type="match status" value="1"/>
</dbReference>
<sequence length="278" mass="30446">MKIPELDLPHVTLAPGEDAELARAVEAGVYARHLLEQGASDEGLQAVVESGRQAAERFAWVGIRMALKYARRTSYLSALPEDELFQDCCVAVSEAIRRFDHTRQLRFTTFVHEYIMRVLADGGRHRIGRPQVSRADRRAARAIVAALEARGLEESETAVDQVVASLGLSPTAARRGRIRMVSLDTALLSVAANQPQPEPGSEHELDFLALLAPRHRRVLELRFGLAGRAHTLVQIAEVMRASPSTVGRWERDALDAARLLLTGERMTAAAAYGEAAVG</sequence>
<comment type="caution">
    <text evidence="2">The sequence shown here is derived from an EMBL/GenBank/DDBJ whole genome shotgun (WGS) entry which is preliminary data.</text>
</comment>
<dbReference type="Gene3D" id="1.10.1740.10">
    <property type="match status" value="1"/>
</dbReference>
<dbReference type="SUPFAM" id="SSF88659">
    <property type="entry name" value="Sigma3 and sigma4 domains of RNA polymerase sigma factors"/>
    <property type="match status" value="1"/>
</dbReference>
<reference evidence="3" key="1">
    <citation type="journal article" date="2019" name="Int. J. Syst. Evol. Microbiol.">
        <title>The Global Catalogue of Microorganisms (GCM) 10K type strain sequencing project: providing services to taxonomists for standard genome sequencing and annotation.</title>
        <authorList>
            <consortium name="The Broad Institute Genomics Platform"/>
            <consortium name="The Broad Institute Genome Sequencing Center for Infectious Disease"/>
            <person name="Wu L."/>
            <person name="Ma J."/>
        </authorList>
    </citation>
    <scope>NUCLEOTIDE SEQUENCE [LARGE SCALE GENOMIC DNA]</scope>
    <source>
        <strain evidence="3">JCM 19125</strain>
    </source>
</reference>
<keyword evidence="3" id="KW-1185">Reference proteome</keyword>
<gene>
    <name evidence="2" type="ORF">GCM10025789_27000</name>
</gene>
<proteinExistence type="predicted"/>
<dbReference type="PANTHER" id="PTHR30603:SF47">
    <property type="entry name" value="RNA POLYMERASE SIGMA FACTOR SIGD, CHLOROPLASTIC"/>
    <property type="match status" value="1"/>
</dbReference>
<evidence type="ECO:0000313" key="3">
    <source>
        <dbReference type="Proteomes" id="UP001501521"/>
    </source>
</evidence>
<dbReference type="InterPro" id="IPR007630">
    <property type="entry name" value="RNA_pol_sigma70_r4"/>
</dbReference>
<evidence type="ECO:0000313" key="2">
    <source>
        <dbReference type="EMBL" id="GAA4906223.1"/>
    </source>
</evidence>
<dbReference type="PANTHER" id="PTHR30603">
    <property type="entry name" value="RNA POLYMERASE SIGMA FACTOR RPO"/>
    <property type="match status" value="1"/>
</dbReference>
<feature type="domain" description="RNA polymerase sigma-70 region 4" evidence="1">
    <location>
        <begin position="208"/>
        <end position="255"/>
    </location>
</feature>
<dbReference type="Gene3D" id="1.10.10.10">
    <property type="entry name" value="Winged helix-like DNA-binding domain superfamily/Winged helix DNA-binding domain"/>
    <property type="match status" value="1"/>
</dbReference>
<dbReference type="EMBL" id="BAABLV010000041">
    <property type="protein sequence ID" value="GAA4906223.1"/>
    <property type="molecule type" value="Genomic_DNA"/>
</dbReference>
<evidence type="ECO:0000259" key="1">
    <source>
        <dbReference type="Pfam" id="PF04545"/>
    </source>
</evidence>
<dbReference type="SUPFAM" id="SSF88946">
    <property type="entry name" value="Sigma2 domain of RNA polymerase sigma factors"/>
    <property type="match status" value="1"/>
</dbReference>
<dbReference type="Proteomes" id="UP001501521">
    <property type="component" value="Unassembled WGS sequence"/>
</dbReference>
<organism evidence="2 3">
    <name type="scientific">Tessaracoccus lubricantis</name>
    <dbReference type="NCBI Taxonomy" id="545543"/>
    <lineage>
        <taxon>Bacteria</taxon>
        <taxon>Bacillati</taxon>
        <taxon>Actinomycetota</taxon>
        <taxon>Actinomycetes</taxon>
        <taxon>Propionibacteriales</taxon>
        <taxon>Propionibacteriaceae</taxon>
        <taxon>Tessaracoccus</taxon>
    </lineage>
</organism>
<accession>A0ABP9FUN6</accession>
<name>A0ABP9FUN6_9ACTN</name>
<dbReference type="InterPro" id="IPR013324">
    <property type="entry name" value="RNA_pol_sigma_r3/r4-like"/>
</dbReference>
<dbReference type="InterPro" id="IPR036388">
    <property type="entry name" value="WH-like_DNA-bd_sf"/>
</dbReference>
<protein>
    <recommendedName>
        <fullName evidence="1">RNA polymerase sigma-70 region 4 domain-containing protein</fullName>
    </recommendedName>
</protein>
<dbReference type="RefSeq" id="WP_345583757.1">
    <property type="nucleotide sequence ID" value="NZ_BAABLV010000041.1"/>
</dbReference>
<dbReference type="InterPro" id="IPR013325">
    <property type="entry name" value="RNA_pol_sigma_r2"/>
</dbReference>
<dbReference type="InterPro" id="IPR050239">
    <property type="entry name" value="Sigma-70_RNA_pol_init_factors"/>
</dbReference>